<protein>
    <submittedName>
        <fullName evidence="2">GNAT family N-acetyltransferase</fullName>
    </submittedName>
</protein>
<reference evidence="2" key="1">
    <citation type="submission" date="2023-08" db="EMBL/GenBank/DDBJ databases">
        <title>Emergence of clinically-relevant ST2 carbapenem-resistant Acinetobacter baumannii strains in hospital sewages in Zhejiang, East of China.</title>
        <authorList>
            <person name="Kaichao C."/>
            <person name="Zhang R."/>
        </authorList>
    </citation>
    <scope>NUCLEOTIDE SEQUENCE</scope>
    <source>
        <strain evidence="2">M-RB-37</strain>
    </source>
</reference>
<organism evidence="2 3">
    <name type="scientific">Acinetobacter rudis</name>
    <dbReference type="NCBI Taxonomy" id="632955"/>
    <lineage>
        <taxon>Bacteria</taxon>
        <taxon>Pseudomonadati</taxon>
        <taxon>Pseudomonadota</taxon>
        <taxon>Gammaproteobacteria</taxon>
        <taxon>Moraxellales</taxon>
        <taxon>Moraxellaceae</taxon>
        <taxon>Acinetobacter</taxon>
    </lineage>
</organism>
<dbReference type="InterPro" id="IPR000182">
    <property type="entry name" value="GNAT_dom"/>
</dbReference>
<dbReference type="InterPro" id="IPR016181">
    <property type="entry name" value="Acyl_CoA_acyltransferase"/>
</dbReference>
<name>A0AAW8JAK2_9GAMM</name>
<dbReference type="SUPFAM" id="SSF55729">
    <property type="entry name" value="Acyl-CoA N-acyltransferases (Nat)"/>
    <property type="match status" value="1"/>
</dbReference>
<dbReference type="Gene3D" id="3.40.630.30">
    <property type="match status" value="1"/>
</dbReference>
<dbReference type="Proteomes" id="UP001243844">
    <property type="component" value="Unassembled WGS sequence"/>
</dbReference>
<dbReference type="GO" id="GO:0016747">
    <property type="term" value="F:acyltransferase activity, transferring groups other than amino-acyl groups"/>
    <property type="evidence" value="ECO:0007669"/>
    <property type="project" value="InterPro"/>
</dbReference>
<feature type="domain" description="N-acetyltransferase" evidence="1">
    <location>
        <begin position="3"/>
        <end position="149"/>
    </location>
</feature>
<sequence>MNIEIMPFHAGHITDCATLYCETYNAEPWNEQWDSEQPILDFLNAHLANNYFMGFVVQIENKIIAASIGFKKPWNQGIEYYIDEFFIHPDYQGLKVGSRLMQYIEKKCQNEQLNAIILNTERGYPSELFYKNNQFTEHESLIIMSKSIE</sequence>
<evidence type="ECO:0000313" key="2">
    <source>
        <dbReference type="EMBL" id="MDQ8934689.1"/>
    </source>
</evidence>
<dbReference type="PROSITE" id="PS51186">
    <property type="entry name" value="GNAT"/>
    <property type="match status" value="1"/>
</dbReference>
<accession>A0AAW8JAK2</accession>
<dbReference type="CDD" id="cd04301">
    <property type="entry name" value="NAT_SF"/>
    <property type="match status" value="1"/>
</dbReference>
<proteinExistence type="predicted"/>
<evidence type="ECO:0000259" key="1">
    <source>
        <dbReference type="PROSITE" id="PS51186"/>
    </source>
</evidence>
<dbReference type="EMBL" id="JAVIDL010000004">
    <property type="protein sequence ID" value="MDQ8934689.1"/>
    <property type="molecule type" value="Genomic_DNA"/>
</dbReference>
<evidence type="ECO:0000313" key="3">
    <source>
        <dbReference type="Proteomes" id="UP001243844"/>
    </source>
</evidence>
<comment type="caution">
    <text evidence="2">The sequence shown here is derived from an EMBL/GenBank/DDBJ whole genome shotgun (WGS) entry which is preliminary data.</text>
</comment>
<dbReference type="RefSeq" id="WP_308980990.1">
    <property type="nucleotide sequence ID" value="NZ_JAVIDL010000004.1"/>
</dbReference>
<dbReference type="AlphaFoldDB" id="A0AAW8JAK2"/>
<dbReference type="Pfam" id="PF00583">
    <property type="entry name" value="Acetyltransf_1"/>
    <property type="match status" value="1"/>
</dbReference>
<gene>
    <name evidence="2" type="ORF">RFH47_02920</name>
</gene>